<organism evidence="2 3">
    <name type="scientific">Perkinsus olseni</name>
    <name type="common">Perkinsus atlanticus</name>
    <dbReference type="NCBI Taxonomy" id="32597"/>
    <lineage>
        <taxon>Eukaryota</taxon>
        <taxon>Sar</taxon>
        <taxon>Alveolata</taxon>
        <taxon>Perkinsozoa</taxon>
        <taxon>Perkinsea</taxon>
        <taxon>Perkinsida</taxon>
        <taxon>Perkinsidae</taxon>
        <taxon>Perkinsus</taxon>
    </lineage>
</organism>
<comment type="caution">
    <text evidence="2">The sequence shown here is derived from an EMBL/GenBank/DDBJ whole genome shotgun (WGS) entry which is preliminary data.</text>
</comment>
<evidence type="ECO:0000313" key="3">
    <source>
        <dbReference type="Proteomes" id="UP000541610"/>
    </source>
</evidence>
<dbReference type="Proteomes" id="UP000541610">
    <property type="component" value="Unassembled WGS sequence"/>
</dbReference>
<evidence type="ECO:0000313" key="2">
    <source>
        <dbReference type="EMBL" id="KAF4691207.1"/>
    </source>
</evidence>
<dbReference type="EMBL" id="JABANP010000083">
    <property type="protein sequence ID" value="KAF4691207.1"/>
    <property type="molecule type" value="Genomic_DNA"/>
</dbReference>
<name>A0A7J6P5U4_PEROL</name>
<evidence type="ECO:0000256" key="1">
    <source>
        <dbReference type="SAM" id="MobiDB-lite"/>
    </source>
</evidence>
<accession>A0A7J6P5U4</accession>
<dbReference type="AlphaFoldDB" id="A0A7J6P5U4"/>
<proteinExistence type="predicted"/>
<sequence length="106" mass="11211">MHKTTVWAARPGVDCAFVAWDDDEVVDDAPPPGEAAEAAADQAGGGGGGVLAEAQAPRAALLAVVSLRLLTLSLLWPYETTPGHWIQSSARPIPPCRRRLYTLANH</sequence>
<reference evidence="2 3" key="1">
    <citation type="submission" date="2020-04" db="EMBL/GenBank/DDBJ databases">
        <title>Perkinsus olseni comparative genomics.</title>
        <authorList>
            <person name="Bogema D.R."/>
        </authorList>
    </citation>
    <scope>NUCLEOTIDE SEQUENCE [LARGE SCALE GENOMIC DNA]</scope>
    <source>
        <strain evidence="2">00978-12</strain>
    </source>
</reference>
<feature type="region of interest" description="Disordered" evidence="1">
    <location>
        <begin position="26"/>
        <end position="50"/>
    </location>
</feature>
<gene>
    <name evidence="2" type="ORF">FOZ60_016022</name>
</gene>
<protein>
    <submittedName>
        <fullName evidence="2">Uncharacterized protein</fullName>
    </submittedName>
</protein>